<evidence type="ECO:0000313" key="1">
    <source>
        <dbReference type="EMBL" id="GLC25524.1"/>
    </source>
</evidence>
<dbReference type="AlphaFoldDB" id="A0AA37Q351"/>
<name>A0AA37Q351_9BACT</name>
<proteinExistence type="predicted"/>
<dbReference type="RefSeq" id="WP_284349980.1">
    <property type="nucleotide sequence ID" value="NZ_BRXS01000003.1"/>
</dbReference>
<protein>
    <submittedName>
        <fullName evidence="1">Uncharacterized protein</fullName>
    </submittedName>
</protein>
<sequence>MTDQLESVEALARTVARRLAPACRSLNDSEFRDVVARVVSLVVAFRDDRPATAPAASLPGDLRGDAS</sequence>
<dbReference type="EMBL" id="BRXS01000003">
    <property type="protein sequence ID" value="GLC25524.1"/>
    <property type="molecule type" value="Genomic_DNA"/>
</dbReference>
<keyword evidence="2" id="KW-1185">Reference proteome</keyword>
<reference evidence="1" key="1">
    <citation type="submission" date="2022-08" db="EMBL/GenBank/DDBJ databases">
        <title>Draft genome sequencing of Roseisolibacter agri AW1220.</title>
        <authorList>
            <person name="Tobiishi Y."/>
            <person name="Tonouchi A."/>
        </authorList>
    </citation>
    <scope>NUCLEOTIDE SEQUENCE</scope>
    <source>
        <strain evidence="1">AW1220</strain>
    </source>
</reference>
<accession>A0AA37Q351</accession>
<organism evidence="1 2">
    <name type="scientific">Roseisolibacter agri</name>
    <dbReference type="NCBI Taxonomy" id="2014610"/>
    <lineage>
        <taxon>Bacteria</taxon>
        <taxon>Pseudomonadati</taxon>
        <taxon>Gemmatimonadota</taxon>
        <taxon>Gemmatimonadia</taxon>
        <taxon>Gemmatimonadales</taxon>
        <taxon>Gemmatimonadaceae</taxon>
        <taxon>Roseisolibacter</taxon>
    </lineage>
</organism>
<comment type="caution">
    <text evidence="1">The sequence shown here is derived from an EMBL/GenBank/DDBJ whole genome shotgun (WGS) entry which is preliminary data.</text>
</comment>
<dbReference type="Proteomes" id="UP001161325">
    <property type="component" value="Unassembled WGS sequence"/>
</dbReference>
<evidence type="ECO:0000313" key="2">
    <source>
        <dbReference type="Proteomes" id="UP001161325"/>
    </source>
</evidence>
<gene>
    <name evidence="1" type="ORF">rosag_20370</name>
</gene>